<dbReference type="InterPro" id="IPR036943">
    <property type="entry name" value="FN_type2_sf"/>
</dbReference>
<proteinExistence type="predicted"/>
<name>A0A3Q3IL94_MONAL</name>
<dbReference type="PROSITE" id="PS51914">
    <property type="entry name" value="MRH"/>
    <property type="match status" value="13"/>
</dbReference>
<keyword evidence="6 11" id="KW-1133">Transmembrane helix</keyword>
<comment type="subcellular location">
    <subcellularLocation>
        <location evidence="1">Endomembrane system</location>
    </subcellularLocation>
</comment>
<dbReference type="Gene3D" id="2.70.130.10">
    <property type="entry name" value="Mannose-6-phosphate receptor binding domain"/>
    <property type="match status" value="13"/>
</dbReference>
<dbReference type="SUPFAM" id="SSF50911">
    <property type="entry name" value="Mannose 6-phosphate receptor domain"/>
    <property type="match status" value="14"/>
</dbReference>
<keyword evidence="3 11" id="KW-0812">Transmembrane</keyword>
<feature type="domain" description="MRH" evidence="13">
    <location>
        <begin position="1184"/>
        <end position="1309"/>
    </location>
</feature>
<dbReference type="GO" id="GO:0005770">
    <property type="term" value="C:late endosome"/>
    <property type="evidence" value="ECO:0007669"/>
    <property type="project" value="TreeGrafter"/>
</dbReference>
<feature type="domain" description="MRH" evidence="13">
    <location>
        <begin position="180"/>
        <end position="320"/>
    </location>
</feature>
<evidence type="ECO:0000256" key="5">
    <source>
        <dbReference type="ARBA" id="ARBA00022737"/>
    </source>
</evidence>
<dbReference type="PANTHER" id="PTHR15071">
    <property type="entry name" value="MANNOSE-6-PHOSPHATE RECEPTOR FAMILY MEMBER"/>
    <property type="match status" value="1"/>
</dbReference>
<feature type="domain" description="MRH" evidence="13">
    <location>
        <begin position="803"/>
        <end position="943"/>
    </location>
</feature>
<keyword evidence="5" id="KW-0677">Repeat</keyword>
<dbReference type="FunFam" id="2.10.10.10:FF:000001">
    <property type="entry name" value="Fibronectin 1a isoform 1"/>
    <property type="match status" value="1"/>
</dbReference>
<feature type="compositionally biased region" description="Polar residues" evidence="10">
    <location>
        <begin position="2002"/>
        <end position="2013"/>
    </location>
</feature>
<dbReference type="GO" id="GO:0007041">
    <property type="term" value="P:lysosomal transport"/>
    <property type="evidence" value="ECO:0007669"/>
    <property type="project" value="InterPro"/>
</dbReference>
<evidence type="ECO:0000256" key="1">
    <source>
        <dbReference type="ARBA" id="ARBA00004308"/>
    </source>
</evidence>
<feature type="domain" description="MRH" evidence="13">
    <location>
        <begin position="68"/>
        <end position="174"/>
    </location>
</feature>
<evidence type="ECO:0000256" key="11">
    <source>
        <dbReference type="SAM" id="Phobius"/>
    </source>
</evidence>
<dbReference type="CDD" id="cd00062">
    <property type="entry name" value="FN2"/>
    <property type="match status" value="1"/>
</dbReference>
<feature type="domain" description="MRH" evidence="13">
    <location>
        <begin position="1780"/>
        <end position="1922"/>
    </location>
</feature>
<dbReference type="FunFam" id="2.70.130.10:FF:000006">
    <property type="entry name" value="Insulin-like growth factor 2 receptor"/>
    <property type="match status" value="1"/>
</dbReference>
<feature type="domain" description="MRH" evidence="13">
    <location>
        <begin position="1456"/>
        <end position="1632"/>
    </location>
</feature>
<keyword evidence="2" id="KW-0813">Transport</keyword>
<evidence type="ECO:0000256" key="9">
    <source>
        <dbReference type="PROSITE-ProRule" id="PRU00479"/>
    </source>
</evidence>
<keyword evidence="4" id="KW-0732">Signal</keyword>
<evidence type="ECO:0000256" key="4">
    <source>
        <dbReference type="ARBA" id="ARBA00022729"/>
    </source>
</evidence>
<sequence length="2087" mass="230357">RLSGLVLDYNSTEKCSGSSNNIQTSISFQCGKTMGTPEFVAVSQCVHYFEWRTYAACKNEKFKPHKEVPCYVFDSDGKKHDLNPLIKLNDGYLVDDGDDSIDFYINICRSLSEYSGDGVEATANLISDWNRCVAVQGASTIIFHSKRGGSIPKMTAKSNCRYEVEWVTEYACHRDYLESHTCKLTSTQHVISIDLTPLTLSRSPYNISGDQAESYIYYLNVCGDVPTQECGNSQSISSCQVKKNGDVKKVAGRHQNQTLRYSDGDLTLIYPDGDRCSSGFQRLTIINFECTNGGRGNPVFAGETDCTYYFDWETAFACIKEKEDLLCRVRDGKKHFDLSSLTRYPGSGNWEVVDANSPQPDSHFYLNVCHKVLLTGDAAGCPEDASICAVGNLGSFLSPPQKIKTRDLKSPPVLRSISSDGCIYELEWYTAAACVLSKTKGDDCKVEDPQAGFSFDLSPLSKVNGGFYNLTSEDYNYYINVCGPVNVTNSMGSAWSLGEANSRLSYYDGLIQLTYSNGSQYNNEEHTRRSTLISFLCDPEAGAGKPEFQIEDQYTYNFRWYTSYACPERPHECLVTDPVTFEQYDLSSLSRSTSSNNWLVMDLSDTMNRKKYYINICRPINPVMGCDRHASVCQMKYIYEQGSLKEVVAVSNMGISKRGPVIEGRDQLLLEFTDGSVCVSDGQKLTYTTRIHLVCSRETSTGPRFLMYQNCTANFMWETRAACAIHTITNKTCAVVDPNTGFEFNLQHLATQNGYKTKANGKDFLVRRTWTFDFSLLSSVSSHVVHDVVFEFSTALVCIPAPVDCQISDTHGNKYDLSHLIRNTDDSPWIAVDTDGGKSRTFYINVCNPLPPTGKDCPAGPLGACGMIDGKSLNLGYVQSVPQVAEDGSISIVYQNGDPCGSTSHYSTRIIFHCDHNLGSPMFDRKDGCEYVFVWRTSEACPVRKSQGDNCRVRDPRSGYEFNLSSLKGKDYLVGSEGYIYHLSVCGGLQRDVCTNSGIGEVSSCQVKENNHKNAGMANQILSYVGDQLILNYTNGDTCHRIYNRSTEIYFSCHPDMQPFIKETPDCTYLFNWPTALACIPVKTTSSWACPSSAASCLKDGDNYTSLGQVESGPTWDGNVLKLRYTSGEACPDGSRKRSSIIRFKCDKDKVDSRPTRISVIEDCVYTFLWLTAAACPLNSTQHDDCRVANPATGQTLKQSSIAFIVLLSDDEGNMYFMNISVCITHNNMVASGGQVSRNLSYMNHVVELTYEGGSPCPANPALQHTTIIDFVCRPPSIGSTSPEPVFIVSYAETCTHYFSFHTALVCEQPVSMFVFLCIIYWPQHLSGFTVAICLYLSSNCVLPDEEVEQNDGSPDFYINLCLPLNPIPGVNCPPGAAVCMDPDDGPPLILHRTTRQPLSLPAREASSWSVNTCVLFKIFTHEYVVHPECLYLFEWATPLVCSDATQTSGCKLTDSQLQFTFDLSTLSGEVQVRPSSTYHINVCSSVVRATCKESAVCQVSGSGSDKSFGISKAMTMDYKHEEQAILMKYGGGDLCTPVTTEGDVCVFPFIVMNKSYTECTTDARIDGKKWCATTANYDTDRQWGFCTTGKRQSSILFICDQSAGHGSPQLLSETAGCSVTFQWKTSAVCPPKKMECKLVIQHKTIDLRTLSSLTRPWKFIHQEDSYFINLCQGIHGLPDCPEGATVCRHTAAGKTHTLGRVYTQEMSYTDGKISVRYSAGDDACGNGVKATTVIQLSCGITVGHPALISVDETLCKFVIGWETRLACPVTQHEVEMVNGTIQVPDTGVNFSLGALYFGHHRASGDNRPNGDHYVYHIRLSGITNNSLPMCFGANICQVKLNGTYIRKIGFSSKTKYYIKGGNLDVMVSSESECGREKTKMVSSTIMFHCKPSAGVGNPEFMLETDECQYLFVWHTDAVCGLTTLDTAYDGESPALSRRSWLVGVVLNLLMVGLSVCLLGLLLHKRERSMNEEGGEEEMEWLMEELEAPPSSSASSHRGKSNHGNGHITTKPVNTDGLRSFSVDEQEDDSEDEVLSVPGVRVVKSSGVSGHAAALRSALLQVSVISTSGWVLLCPAPHEQLQLCQCD</sequence>
<feature type="disulfide bond" evidence="9">
    <location>
        <begin position="1560"/>
        <end position="1587"/>
    </location>
</feature>
<dbReference type="Proteomes" id="UP000261600">
    <property type="component" value="Unplaced"/>
</dbReference>
<evidence type="ECO:0000259" key="12">
    <source>
        <dbReference type="PROSITE" id="PS51092"/>
    </source>
</evidence>
<feature type="domain" description="MRH" evidence="13">
    <location>
        <begin position="325"/>
        <end position="436"/>
    </location>
</feature>
<feature type="domain" description="MRH" evidence="13">
    <location>
        <begin position="442"/>
        <end position="568"/>
    </location>
</feature>
<feature type="transmembrane region" description="Helical" evidence="11">
    <location>
        <begin position="1941"/>
        <end position="1963"/>
    </location>
</feature>
<dbReference type="GO" id="GO:0005520">
    <property type="term" value="F:insulin-like growth factor binding"/>
    <property type="evidence" value="ECO:0007669"/>
    <property type="project" value="TreeGrafter"/>
</dbReference>
<evidence type="ECO:0000256" key="6">
    <source>
        <dbReference type="ARBA" id="ARBA00022989"/>
    </source>
</evidence>
<dbReference type="FunFam" id="2.70.130.10:FF:000028">
    <property type="entry name" value="Mannose-6-phosphate/insulin-like growth factor II receptor"/>
    <property type="match status" value="1"/>
</dbReference>
<dbReference type="FunFam" id="2.70.130.10:FF:000016">
    <property type="entry name" value="Insulin-like growth factor 2 receptor"/>
    <property type="match status" value="1"/>
</dbReference>
<dbReference type="PROSITE" id="PS51092">
    <property type="entry name" value="FN2_2"/>
    <property type="match status" value="1"/>
</dbReference>
<dbReference type="Pfam" id="PF00040">
    <property type="entry name" value="fn2"/>
    <property type="match status" value="1"/>
</dbReference>
<dbReference type="Gene3D" id="2.10.10.10">
    <property type="entry name" value="Fibronectin, type II, collagen-binding"/>
    <property type="match status" value="1"/>
</dbReference>
<reference evidence="14" key="1">
    <citation type="submission" date="2025-08" db="UniProtKB">
        <authorList>
            <consortium name="Ensembl"/>
        </authorList>
    </citation>
    <scope>IDENTIFICATION</scope>
</reference>
<dbReference type="InterPro" id="IPR009011">
    <property type="entry name" value="Man6P_isomerase_rcpt-bd_dom_sf"/>
</dbReference>
<feature type="domain" description="MRH" evidence="13">
    <location>
        <begin position="1"/>
        <end position="59"/>
    </location>
</feature>
<dbReference type="GO" id="GO:0005537">
    <property type="term" value="F:D-mannose binding"/>
    <property type="evidence" value="ECO:0007669"/>
    <property type="project" value="InterPro"/>
</dbReference>
<reference evidence="14" key="2">
    <citation type="submission" date="2025-09" db="UniProtKB">
        <authorList>
            <consortium name="Ensembl"/>
        </authorList>
    </citation>
    <scope>IDENTIFICATION</scope>
</reference>
<evidence type="ECO:0000313" key="15">
    <source>
        <dbReference type="Proteomes" id="UP000261600"/>
    </source>
</evidence>
<evidence type="ECO:0000256" key="3">
    <source>
        <dbReference type="ARBA" id="ARBA00022692"/>
    </source>
</evidence>
<evidence type="ECO:0000256" key="8">
    <source>
        <dbReference type="ARBA" id="ARBA00023157"/>
    </source>
</evidence>
<dbReference type="GO" id="GO:0005886">
    <property type="term" value="C:plasma membrane"/>
    <property type="evidence" value="ECO:0007669"/>
    <property type="project" value="TreeGrafter"/>
</dbReference>
<dbReference type="FunFam" id="2.70.130.10:FF:000005">
    <property type="entry name" value="Insulin-like growth factor 2 receptor"/>
    <property type="match status" value="1"/>
</dbReference>
<organism evidence="14 15">
    <name type="scientific">Monopterus albus</name>
    <name type="common">Swamp eel</name>
    <dbReference type="NCBI Taxonomy" id="43700"/>
    <lineage>
        <taxon>Eukaryota</taxon>
        <taxon>Metazoa</taxon>
        <taxon>Chordata</taxon>
        <taxon>Craniata</taxon>
        <taxon>Vertebrata</taxon>
        <taxon>Euteleostomi</taxon>
        <taxon>Actinopterygii</taxon>
        <taxon>Neopterygii</taxon>
        <taxon>Teleostei</taxon>
        <taxon>Neoteleostei</taxon>
        <taxon>Acanthomorphata</taxon>
        <taxon>Anabantaria</taxon>
        <taxon>Synbranchiformes</taxon>
        <taxon>Synbranchidae</taxon>
        <taxon>Monopterus</taxon>
    </lineage>
</organism>
<dbReference type="InterPro" id="IPR013806">
    <property type="entry name" value="Kringle-like"/>
</dbReference>
<keyword evidence="8 9" id="KW-1015">Disulfide bond</keyword>
<accession>A0A3Q3IL94</accession>
<feature type="domain" description="MRH" evidence="13">
    <location>
        <begin position="1635"/>
        <end position="1770"/>
    </location>
</feature>
<dbReference type="SUPFAM" id="SSF57440">
    <property type="entry name" value="Kringle-like"/>
    <property type="match status" value="1"/>
</dbReference>
<dbReference type="STRING" id="43700.ENSMALP00000005618"/>
<feature type="domain" description="MRH" evidence="13">
    <location>
        <begin position="949"/>
        <end position="1081"/>
    </location>
</feature>
<evidence type="ECO:0000256" key="10">
    <source>
        <dbReference type="SAM" id="MobiDB-lite"/>
    </source>
</evidence>
<feature type="region of interest" description="Disordered" evidence="10">
    <location>
        <begin position="1986"/>
        <end position="2017"/>
    </location>
</feature>
<feature type="domain" description="MRH" evidence="13">
    <location>
        <begin position="1095"/>
        <end position="1178"/>
    </location>
</feature>
<evidence type="ECO:0000313" key="14">
    <source>
        <dbReference type="Ensembl" id="ENSMALP00000005618.1"/>
    </source>
</evidence>
<dbReference type="PROSITE" id="PS00023">
    <property type="entry name" value="FN2_1"/>
    <property type="match status" value="1"/>
</dbReference>
<dbReference type="Pfam" id="PF00878">
    <property type="entry name" value="CIMR"/>
    <property type="match status" value="14"/>
</dbReference>
<keyword evidence="15" id="KW-1185">Reference proteome</keyword>
<feature type="domain" description="MRH" evidence="13">
    <location>
        <begin position="571"/>
        <end position="725"/>
    </location>
</feature>
<feature type="disulfide bond" evidence="9">
    <location>
        <begin position="1546"/>
        <end position="1572"/>
    </location>
</feature>
<protein>
    <submittedName>
        <fullName evidence="14">Uncharacterized protein</fullName>
    </submittedName>
</protein>
<feature type="domain" description="Fibronectin type-II" evidence="12">
    <location>
        <begin position="1541"/>
        <end position="1589"/>
    </location>
</feature>
<evidence type="ECO:0000256" key="2">
    <source>
        <dbReference type="ARBA" id="ARBA00022448"/>
    </source>
</evidence>
<dbReference type="PRINTS" id="PR00013">
    <property type="entry name" value="FNTYPEII"/>
</dbReference>
<dbReference type="SMART" id="SM01404">
    <property type="entry name" value="CIMR"/>
    <property type="match status" value="13"/>
</dbReference>
<evidence type="ECO:0000259" key="13">
    <source>
        <dbReference type="PROSITE" id="PS51914"/>
    </source>
</evidence>
<dbReference type="Ensembl" id="ENSMALT00000005743.1">
    <property type="protein sequence ID" value="ENSMALP00000005618.1"/>
    <property type="gene ID" value="ENSMALG00000003930.1"/>
</dbReference>
<dbReference type="InterPro" id="IPR000479">
    <property type="entry name" value="CIMR_rpt"/>
</dbReference>
<dbReference type="SMART" id="SM00059">
    <property type="entry name" value="FN2"/>
    <property type="match status" value="1"/>
</dbReference>
<keyword evidence="7 11" id="KW-0472">Membrane</keyword>
<dbReference type="InterPro" id="IPR000562">
    <property type="entry name" value="FN_type2_dom"/>
</dbReference>
<evidence type="ECO:0000256" key="7">
    <source>
        <dbReference type="ARBA" id="ARBA00023136"/>
    </source>
</evidence>
<dbReference type="InterPro" id="IPR044865">
    <property type="entry name" value="MRH_dom"/>
</dbReference>
<dbReference type="PANTHER" id="PTHR15071:SF17">
    <property type="entry name" value="CATION-INDEPENDENT MANNOSE-6-PHOSPHATE RECEPTOR"/>
    <property type="match status" value="1"/>
</dbReference>
<dbReference type="GO" id="GO:0005802">
    <property type="term" value="C:trans-Golgi network"/>
    <property type="evidence" value="ECO:0007669"/>
    <property type="project" value="TreeGrafter"/>
</dbReference>
<dbReference type="GO" id="GO:0038023">
    <property type="term" value="F:signaling receptor activity"/>
    <property type="evidence" value="ECO:0007669"/>
    <property type="project" value="InterPro"/>
</dbReference>